<dbReference type="InterPro" id="IPR011979">
    <property type="entry name" value="Antitox_Xre"/>
</dbReference>
<dbReference type="Pfam" id="PF20432">
    <property type="entry name" value="Xre-like-HTH"/>
    <property type="match status" value="1"/>
</dbReference>
<dbReference type="InterPro" id="IPR024467">
    <property type="entry name" value="Xre/MbcA/ParS-like_toxin-bd"/>
</dbReference>
<dbReference type="InterPro" id="IPR046847">
    <property type="entry name" value="Xre-like_HTH"/>
</dbReference>
<sequence>MMSAKAKRTGPAAPRKSTPAAHSQSSQDKPAPAAEASGISQAFKDIDLKNNYQLVTKALSGVYADTFIKFVDLANISRNDLAAAMNISAKTIKNKLADKAPLDPNQGEHLLKIIALFEMGEQVFGGLEGFKRWLERPFFGKARKPEDFIRTTGGVDLIMDELKRLAYGDAI</sequence>
<feature type="domain" description="Antitoxin Xre/MbcA/ParS-like toxin-binding" evidence="2">
    <location>
        <begin position="120"/>
        <end position="168"/>
    </location>
</feature>
<dbReference type="GO" id="GO:0003677">
    <property type="term" value="F:DNA binding"/>
    <property type="evidence" value="ECO:0007669"/>
    <property type="project" value="InterPro"/>
</dbReference>
<gene>
    <name evidence="4" type="ORF">LX66_4165</name>
</gene>
<evidence type="ECO:0000259" key="2">
    <source>
        <dbReference type="Pfam" id="PF09722"/>
    </source>
</evidence>
<organism evidence="4 5">
    <name type="scientific">Chitinophaga japonensis</name>
    <name type="common">Flexibacter japonensis</name>
    <dbReference type="NCBI Taxonomy" id="104662"/>
    <lineage>
        <taxon>Bacteria</taxon>
        <taxon>Pseudomonadati</taxon>
        <taxon>Bacteroidota</taxon>
        <taxon>Chitinophagia</taxon>
        <taxon>Chitinophagales</taxon>
        <taxon>Chitinophagaceae</taxon>
        <taxon>Chitinophaga</taxon>
    </lineage>
</organism>
<keyword evidence="5" id="KW-1185">Reference proteome</keyword>
<evidence type="ECO:0000256" key="1">
    <source>
        <dbReference type="SAM" id="MobiDB-lite"/>
    </source>
</evidence>
<dbReference type="Pfam" id="PF09722">
    <property type="entry name" value="Xre_MbcA_ParS_C"/>
    <property type="match status" value="1"/>
</dbReference>
<comment type="caution">
    <text evidence="4">The sequence shown here is derived from an EMBL/GenBank/DDBJ whole genome shotgun (WGS) entry which is preliminary data.</text>
</comment>
<proteinExistence type="predicted"/>
<dbReference type="EMBL" id="VLLG01000004">
    <property type="protein sequence ID" value="TWI86898.1"/>
    <property type="molecule type" value="Genomic_DNA"/>
</dbReference>
<name>A0A562T0V7_CHIJA</name>
<reference evidence="4 5" key="1">
    <citation type="journal article" date="2013" name="Stand. Genomic Sci.">
        <title>Genomic Encyclopedia of Type Strains, Phase I: The one thousand microbial genomes (KMG-I) project.</title>
        <authorList>
            <person name="Kyrpides N.C."/>
            <person name="Woyke T."/>
            <person name="Eisen J.A."/>
            <person name="Garrity G."/>
            <person name="Lilburn T.G."/>
            <person name="Beck B.J."/>
            <person name="Whitman W.B."/>
            <person name="Hugenholtz P."/>
            <person name="Klenk H.P."/>
        </authorList>
    </citation>
    <scope>NUCLEOTIDE SEQUENCE [LARGE SCALE GENOMIC DNA]</scope>
    <source>
        <strain evidence="4 5">DSM 13484</strain>
    </source>
</reference>
<protein>
    <submittedName>
        <fullName evidence="4">Putative toxin-antitoxin system antitoxin component (TIGR02293 family)</fullName>
    </submittedName>
</protein>
<dbReference type="AlphaFoldDB" id="A0A562T0V7"/>
<dbReference type="Proteomes" id="UP000316778">
    <property type="component" value="Unassembled WGS sequence"/>
</dbReference>
<accession>A0A562T0V7</accession>
<evidence type="ECO:0000313" key="5">
    <source>
        <dbReference type="Proteomes" id="UP000316778"/>
    </source>
</evidence>
<dbReference type="NCBIfam" id="TIGR02293">
    <property type="entry name" value="TAS_TIGR02293"/>
    <property type="match status" value="1"/>
</dbReference>
<evidence type="ECO:0000313" key="4">
    <source>
        <dbReference type="EMBL" id="TWI86898.1"/>
    </source>
</evidence>
<feature type="region of interest" description="Disordered" evidence="1">
    <location>
        <begin position="1"/>
        <end position="36"/>
    </location>
</feature>
<feature type="domain" description="Antitoxin Xre-like helix-turn-helix" evidence="3">
    <location>
        <begin position="54"/>
        <end position="114"/>
    </location>
</feature>
<evidence type="ECO:0000259" key="3">
    <source>
        <dbReference type="Pfam" id="PF20432"/>
    </source>
</evidence>